<evidence type="ECO:0000256" key="2">
    <source>
        <dbReference type="SAM" id="MobiDB-lite"/>
    </source>
</evidence>
<dbReference type="GO" id="GO:0006511">
    <property type="term" value="P:ubiquitin-dependent protein catabolic process"/>
    <property type="evidence" value="ECO:0007669"/>
    <property type="project" value="InterPro"/>
</dbReference>
<organism evidence="5">
    <name type="scientific">Ditylum brightwellii</name>
    <dbReference type="NCBI Taxonomy" id="49249"/>
    <lineage>
        <taxon>Eukaryota</taxon>
        <taxon>Sar</taxon>
        <taxon>Stramenopiles</taxon>
        <taxon>Ochrophyta</taxon>
        <taxon>Bacillariophyta</taxon>
        <taxon>Mediophyceae</taxon>
        <taxon>Lithodesmiophycidae</taxon>
        <taxon>Lithodesmiales</taxon>
        <taxon>Lithodesmiaceae</taxon>
        <taxon>Ditylum</taxon>
    </lineage>
</organism>
<feature type="chain" id="PRO_5031025058" description="Proteasome alpha-type subunits domain-containing protein" evidence="3">
    <location>
        <begin position="40"/>
        <end position="370"/>
    </location>
</feature>
<dbReference type="SMART" id="SM00948">
    <property type="entry name" value="Proteasome_A_N"/>
    <property type="match status" value="1"/>
</dbReference>
<dbReference type="GO" id="GO:0019773">
    <property type="term" value="C:proteasome core complex, alpha-subunit complex"/>
    <property type="evidence" value="ECO:0007669"/>
    <property type="project" value="InterPro"/>
</dbReference>
<dbReference type="InterPro" id="IPR001353">
    <property type="entry name" value="Proteasome_sua/b"/>
</dbReference>
<dbReference type="EMBL" id="HBNS01054028">
    <property type="protein sequence ID" value="CAE4655815.1"/>
    <property type="molecule type" value="Transcribed_RNA"/>
</dbReference>
<proteinExistence type="predicted"/>
<reference evidence="5" key="1">
    <citation type="submission" date="2021-01" db="EMBL/GenBank/DDBJ databases">
        <authorList>
            <person name="Corre E."/>
            <person name="Pelletier E."/>
            <person name="Niang G."/>
            <person name="Scheremetjew M."/>
            <person name="Finn R."/>
            <person name="Kale V."/>
            <person name="Holt S."/>
            <person name="Cochrane G."/>
            <person name="Meng A."/>
            <person name="Brown T."/>
            <person name="Cohen L."/>
        </authorList>
    </citation>
    <scope>NUCLEOTIDE SEQUENCE</scope>
    <source>
        <strain evidence="5">GSO104</strain>
    </source>
</reference>
<evidence type="ECO:0000256" key="3">
    <source>
        <dbReference type="SAM" id="SignalP"/>
    </source>
</evidence>
<dbReference type="AlphaFoldDB" id="A0A7S4WAH2"/>
<dbReference type="Pfam" id="PF00227">
    <property type="entry name" value="Proteasome"/>
    <property type="match status" value="1"/>
</dbReference>
<dbReference type="PANTHER" id="PTHR11599">
    <property type="entry name" value="PROTEASOME SUBUNIT ALPHA/BETA"/>
    <property type="match status" value="1"/>
</dbReference>
<feature type="domain" description="Proteasome alpha-type subunits" evidence="4">
    <location>
        <begin position="51"/>
        <end position="73"/>
    </location>
</feature>
<keyword evidence="1" id="KW-0647">Proteasome</keyword>
<evidence type="ECO:0000256" key="1">
    <source>
        <dbReference type="ARBA" id="ARBA00022942"/>
    </source>
</evidence>
<accession>A0A7S4WAH2</accession>
<gene>
    <name evidence="5" type="ORF">DBRI00130_LOCUS39235</name>
</gene>
<dbReference type="InterPro" id="IPR029055">
    <property type="entry name" value="Ntn_hydrolases_N"/>
</dbReference>
<feature type="region of interest" description="Disordered" evidence="2">
    <location>
        <begin position="291"/>
        <end position="318"/>
    </location>
</feature>
<sequence>MHHTSIMMTLPSFLSLRCPVIYIFSSAILLLLTLSAASASSPGVGDIGGRYSFSLTTFDPSGRLSQVSHATRASTLGPPIIALTHPKYNAVLLCSPHAVPSPLVRDDGTCRFVSITPSISMCHSGIGADGRVIIDAALKCAIEHSYTYDEDVSIDTFLENLSLLFQEYTMKPGCRPFGCSVLVCYLPPPHPIQKEDGDSRIITQQPCIFRIDPSGAVELMVGGAASSTIKAAPSMAYIGRNSAKIAQGISDDLQLDGDKDTSKSLFCNAETMGEAKKLFITSFRKQFGQDYANSNDNDSDDAIESSERNNESDKKDFETKYSVIPSTVATTTESNKQPLSILVAMVTHRKGLSVKMNPLLPSAFPPPSKN</sequence>
<name>A0A7S4WAH2_9STRA</name>
<protein>
    <recommendedName>
        <fullName evidence="4">Proteasome alpha-type subunits domain-containing protein</fullName>
    </recommendedName>
</protein>
<dbReference type="Gene3D" id="3.60.20.10">
    <property type="entry name" value="Glutamine Phosphoribosylpyrophosphate, subunit 1, domain 1"/>
    <property type="match status" value="1"/>
</dbReference>
<evidence type="ECO:0000313" key="5">
    <source>
        <dbReference type="EMBL" id="CAE4655815.1"/>
    </source>
</evidence>
<feature type="compositionally biased region" description="Basic and acidic residues" evidence="2">
    <location>
        <begin position="305"/>
        <end position="318"/>
    </location>
</feature>
<dbReference type="InterPro" id="IPR050115">
    <property type="entry name" value="Proteasome_alpha"/>
</dbReference>
<feature type="signal peptide" evidence="3">
    <location>
        <begin position="1"/>
        <end position="39"/>
    </location>
</feature>
<keyword evidence="3" id="KW-0732">Signal</keyword>
<evidence type="ECO:0000259" key="4">
    <source>
        <dbReference type="SMART" id="SM00948"/>
    </source>
</evidence>
<dbReference type="InterPro" id="IPR000426">
    <property type="entry name" value="Proteasome_asu_N"/>
</dbReference>
<dbReference type="SUPFAM" id="SSF56235">
    <property type="entry name" value="N-terminal nucleophile aminohydrolases (Ntn hydrolases)"/>
    <property type="match status" value="1"/>
</dbReference>